<evidence type="ECO:0000256" key="6">
    <source>
        <dbReference type="ARBA" id="ARBA00022989"/>
    </source>
</evidence>
<accession>G7GWD1</accession>
<feature type="transmembrane region" description="Helical" evidence="13">
    <location>
        <begin position="117"/>
        <end position="135"/>
    </location>
</feature>
<evidence type="ECO:0000256" key="12">
    <source>
        <dbReference type="SAM" id="MobiDB-lite"/>
    </source>
</evidence>
<dbReference type="InterPro" id="IPR000462">
    <property type="entry name" value="CDP-OH_P_trans"/>
</dbReference>
<feature type="transmembrane region" description="Helical" evidence="13">
    <location>
        <begin position="301"/>
        <end position="319"/>
    </location>
</feature>
<comment type="subcellular location">
    <subcellularLocation>
        <location evidence="1">Membrane</location>
        <topology evidence="1">Multi-pass membrane protein</topology>
    </subcellularLocation>
</comment>
<keyword evidence="15" id="KW-1185">Reference proteome</keyword>
<comment type="similarity">
    <text evidence="2 11">Belongs to the CDP-alcohol phosphatidyltransferase class-I family.</text>
</comment>
<evidence type="ECO:0000256" key="5">
    <source>
        <dbReference type="ARBA" id="ARBA00022692"/>
    </source>
</evidence>
<evidence type="ECO:0000256" key="4">
    <source>
        <dbReference type="ARBA" id="ARBA00022679"/>
    </source>
</evidence>
<evidence type="ECO:0000256" key="3">
    <source>
        <dbReference type="ARBA" id="ARBA00022516"/>
    </source>
</evidence>
<feature type="compositionally biased region" description="Polar residues" evidence="12">
    <location>
        <begin position="62"/>
        <end position="71"/>
    </location>
</feature>
<organism evidence="14 15">
    <name type="scientific">Gordonia amarae NBRC 15530</name>
    <dbReference type="NCBI Taxonomy" id="1075090"/>
    <lineage>
        <taxon>Bacteria</taxon>
        <taxon>Bacillati</taxon>
        <taxon>Actinomycetota</taxon>
        <taxon>Actinomycetes</taxon>
        <taxon>Mycobacteriales</taxon>
        <taxon>Gordoniaceae</taxon>
        <taxon>Gordonia</taxon>
    </lineage>
</organism>
<dbReference type="STRING" id="1075090.GOAMR_75_00660"/>
<evidence type="ECO:0000256" key="7">
    <source>
        <dbReference type="ARBA" id="ARBA00023098"/>
    </source>
</evidence>
<keyword evidence="4 11" id="KW-0808">Transferase</keyword>
<feature type="transmembrane region" description="Helical" evidence="13">
    <location>
        <begin position="156"/>
        <end position="174"/>
    </location>
</feature>
<dbReference type="GO" id="GO:0016020">
    <property type="term" value="C:membrane"/>
    <property type="evidence" value="ECO:0007669"/>
    <property type="project" value="UniProtKB-SubCell"/>
</dbReference>
<dbReference type="eggNOG" id="COG1183">
    <property type="taxonomic scope" value="Bacteria"/>
</dbReference>
<comment type="caution">
    <text evidence="14">The sequence shown here is derived from an EMBL/GenBank/DDBJ whole genome shotgun (WGS) entry which is preliminary data.</text>
</comment>
<feature type="compositionally biased region" description="Basic and acidic residues" evidence="12">
    <location>
        <begin position="72"/>
        <end position="83"/>
    </location>
</feature>
<dbReference type="InterPro" id="IPR043130">
    <property type="entry name" value="CDP-OH_PTrfase_TM_dom"/>
</dbReference>
<feature type="compositionally biased region" description="Basic and acidic residues" evidence="12">
    <location>
        <begin position="43"/>
        <end position="61"/>
    </location>
</feature>
<dbReference type="Proteomes" id="UP000006023">
    <property type="component" value="Unassembled WGS sequence"/>
</dbReference>
<evidence type="ECO:0000313" key="14">
    <source>
        <dbReference type="EMBL" id="GAB07906.1"/>
    </source>
</evidence>
<keyword evidence="10" id="KW-1208">Phospholipid metabolism</keyword>
<keyword evidence="3" id="KW-0444">Lipid biosynthesis</keyword>
<dbReference type="PROSITE" id="PS00379">
    <property type="entry name" value="CDP_ALCOHOL_P_TRANSF"/>
    <property type="match status" value="1"/>
</dbReference>
<feature type="transmembrane region" description="Helical" evidence="13">
    <location>
        <begin position="218"/>
        <end position="237"/>
    </location>
</feature>
<feature type="compositionally biased region" description="Basic and acidic residues" evidence="12">
    <location>
        <begin position="374"/>
        <end position="391"/>
    </location>
</feature>
<dbReference type="AlphaFoldDB" id="G7GWD1"/>
<keyword evidence="6 13" id="KW-1133">Transmembrane helix</keyword>
<keyword evidence="7" id="KW-0443">Lipid metabolism</keyword>
<protein>
    <submittedName>
        <fullName evidence="14">Phosphatidylserine synthase</fullName>
    </submittedName>
</protein>
<feature type="region of interest" description="Disordered" evidence="12">
    <location>
        <begin position="1"/>
        <end position="84"/>
    </location>
</feature>
<feature type="transmembrane region" description="Helical" evidence="13">
    <location>
        <begin position="186"/>
        <end position="206"/>
    </location>
</feature>
<feature type="compositionally biased region" description="Basic and acidic residues" evidence="12">
    <location>
        <begin position="330"/>
        <end position="347"/>
    </location>
</feature>
<keyword evidence="5 13" id="KW-0812">Transmembrane</keyword>
<dbReference type="Pfam" id="PF01066">
    <property type="entry name" value="CDP-OH_P_transf"/>
    <property type="match status" value="1"/>
</dbReference>
<dbReference type="RefSeq" id="WP_005193372.1">
    <property type="nucleotide sequence ID" value="NZ_BAED01000075.1"/>
</dbReference>
<evidence type="ECO:0000256" key="9">
    <source>
        <dbReference type="ARBA" id="ARBA00023209"/>
    </source>
</evidence>
<evidence type="ECO:0000256" key="8">
    <source>
        <dbReference type="ARBA" id="ARBA00023136"/>
    </source>
</evidence>
<dbReference type="PANTHER" id="PTHR14269:SF61">
    <property type="entry name" value="CDP-DIACYLGLYCEROL--SERINE O-PHOSPHATIDYLTRANSFERASE"/>
    <property type="match status" value="1"/>
</dbReference>
<feature type="compositionally biased region" description="Basic residues" evidence="12">
    <location>
        <begin position="22"/>
        <end position="35"/>
    </location>
</feature>
<feature type="compositionally biased region" description="Basic residues" evidence="12">
    <location>
        <begin position="352"/>
        <end position="373"/>
    </location>
</feature>
<evidence type="ECO:0000256" key="13">
    <source>
        <dbReference type="SAM" id="Phobius"/>
    </source>
</evidence>
<evidence type="ECO:0000256" key="11">
    <source>
        <dbReference type="RuleBase" id="RU003750"/>
    </source>
</evidence>
<feature type="transmembrane region" description="Helical" evidence="13">
    <location>
        <begin position="277"/>
        <end position="295"/>
    </location>
</feature>
<dbReference type="EMBL" id="BAED01000075">
    <property type="protein sequence ID" value="GAB07906.1"/>
    <property type="molecule type" value="Genomic_DNA"/>
</dbReference>
<feature type="transmembrane region" description="Helical" evidence="13">
    <location>
        <begin position="93"/>
        <end position="111"/>
    </location>
</feature>
<dbReference type="GO" id="GO:0008654">
    <property type="term" value="P:phospholipid biosynthetic process"/>
    <property type="evidence" value="ECO:0007669"/>
    <property type="project" value="UniProtKB-KW"/>
</dbReference>
<dbReference type="GO" id="GO:0016780">
    <property type="term" value="F:phosphotransferase activity, for other substituted phosphate groups"/>
    <property type="evidence" value="ECO:0007669"/>
    <property type="project" value="InterPro"/>
</dbReference>
<keyword evidence="9" id="KW-0594">Phospholipid biosynthesis</keyword>
<proteinExistence type="inferred from homology"/>
<dbReference type="Gene3D" id="1.20.120.1760">
    <property type="match status" value="1"/>
</dbReference>
<evidence type="ECO:0000313" key="15">
    <source>
        <dbReference type="Proteomes" id="UP000006023"/>
    </source>
</evidence>
<evidence type="ECO:0000256" key="2">
    <source>
        <dbReference type="ARBA" id="ARBA00010441"/>
    </source>
</evidence>
<keyword evidence="8 13" id="KW-0472">Membrane</keyword>
<feature type="region of interest" description="Disordered" evidence="12">
    <location>
        <begin position="330"/>
        <end position="391"/>
    </location>
</feature>
<dbReference type="InterPro" id="IPR048254">
    <property type="entry name" value="CDP_ALCOHOL_P_TRANSF_CS"/>
</dbReference>
<dbReference type="PANTHER" id="PTHR14269">
    <property type="entry name" value="CDP-DIACYLGLYCEROL--GLYCEROL-3-PHOSPHATE 3-PHOSPHATIDYLTRANSFERASE-RELATED"/>
    <property type="match status" value="1"/>
</dbReference>
<name>G7GWD1_9ACTN</name>
<reference evidence="14 15" key="1">
    <citation type="submission" date="2011-11" db="EMBL/GenBank/DDBJ databases">
        <title>Whole genome shotgun sequence of Gordonia amarae NBRC 15530.</title>
        <authorList>
            <person name="Takarada H."/>
            <person name="Hosoyama A."/>
            <person name="Tsuchikane K."/>
            <person name="Katsumata H."/>
            <person name="Yamazaki S."/>
            <person name="Fujita N."/>
        </authorList>
    </citation>
    <scope>NUCLEOTIDE SEQUENCE [LARGE SCALE GENOMIC DNA]</scope>
    <source>
        <strain evidence="14 15">NBRC 15530</strain>
    </source>
</reference>
<gene>
    <name evidence="14" type="primary">pssA</name>
    <name evidence="14" type="ORF">GOAMR_75_00660</name>
</gene>
<feature type="transmembrane region" description="Helical" evidence="13">
    <location>
        <begin position="243"/>
        <end position="265"/>
    </location>
</feature>
<evidence type="ECO:0000256" key="10">
    <source>
        <dbReference type="ARBA" id="ARBA00023264"/>
    </source>
</evidence>
<sequence length="391" mass="42274">MSDTPHRPVGGRRTSSGTPAKRGSRGLLRRSRRRTAPPTADPGHPRDPGHMRDTGHLRDTDASNLGTQRLDTYSRHTETETGRLRRQAAAGRIFVPSAVTILAICAGMTALRSTLHGHIDLALALVVAAAVLDAVDGRVARMMNAATRMGAEIDSLADVINFGVVPGGIVYLALLNDVGNQDIAWIFVLVYACAIVLRLARFNTLLDDEDAPAYTKEFFVGVPAPAAAILVLLPVGLHEQFGSGWWTSGAAVGTWMVVVAALAVSRIPTASTKATKVPPSALAILLVGVAVTAALLLTYPYVLMLILVVAYLAHIPFAWRNQRWVAARPEQWDAHPSERRAERRADRAVGGGRRRIRPSISRSHSRLGLRRPAAKPEHPRSEHPHNDATDQ</sequence>
<evidence type="ECO:0000256" key="1">
    <source>
        <dbReference type="ARBA" id="ARBA00004141"/>
    </source>
</evidence>
<dbReference type="InterPro" id="IPR050324">
    <property type="entry name" value="CDP-alcohol_PTase-I"/>
</dbReference>